<dbReference type="eggNOG" id="ENOG5033BGP">
    <property type="taxonomic scope" value="Bacteria"/>
</dbReference>
<evidence type="ECO:0000313" key="2">
    <source>
        <dbReference type="EMBL" id="KFZ36218.1"/>
    </source>
</evidence>
<proteinExistence type="predicted"/>
<evidence type="ECO:0000256" key="1">
    <source>
        <dbReference type="SAM" id="Phobius"/>
    </source>
</evidence>
<gene>
    <name evidence="2" type="ORF">HR45_17680</name>
</gene>
<sequence>MDVKNAGFIPNIKSVAVILTAAGVVVSAAYSVQRYALSDNALIANCATRNEYNTSLPSSHPSNRCANPEEELSWRSWFSGKSRSGQFHFIDLMELLNGHQRKPIDDVSPTNSGSNTQS</sequence>
<keyword evidence="3" id="KW-1185">Reference proteome</keyword>
<dbReference type="RefSeq" id="WP_037445473.1">
    <property type="nucleotide sequence ID" value="NZ_JPEO01000022.1"/>
</dbReference>
<reference evidence="2 3" key="1">
    <citation type="submission" date="2014-06" db="EMBL/GenBank/DDBJ databases">
        <title>Shewanella sp. YQH10.</title>
        <authorList>
            <person name="Liu Y."/>
            <person name="Zeng R."/>
        </authorList>
    </citation>
    <scope>NUCLEOTIDE SEQUENCE [LARGE SCALE GENOMIC DNA]</scope>
    <source>
        <strain evidence="2 3">YQH10</strain>
    </source>
</reference>
<dbReference type="AlphaFoldDB" id="A0A094LM85"/>
<organism evidence="2 3">
    <name type="scientific">Shewanella mangrovi</name>
    <dbReference type="NCBI Taxonomy" id="1515746"/>
    <lineage>
        <taxon>Bacteria</taxon>
        <taxon>Pseudomonadati</taxon>
        <taxon>Pseudomonadota</taxon>
        <taxon>Gammaproteobacteria</taxon>
        <taxon>Alteromonadales</taxon>
        <taxon>Shewanellaceae</taxon>
        <taxon>Shewanella</taxon>
    </lineage>
</organism>
<accession>A0A094LM85</accession>
<dbReference type="OrthoDB" id="5772064at2"/>
<dbReference type="Proteomes" id="UP000029264">
    <property type="component" value="Unassembled WGS sequence"/>
</dbReference>
<keyword evidence="1" id="KW-0472">Membrane</keyword>
<comment type="caution">
    <text evidence="2">The sequence shown here is derived from an EMBL/GenBank/DDBJ whole genome shotgun (WGS) entry which is preliminary data.</text>
</comment>
<dbReference type="EMBL" id="JPEO01000022">
    <property type="protein sequence ID" value="KFZ36218.1"/>
    <property type="molecule type" value="Genomic_DNA"/>
</dbReference>
<evidence type="ECO:0000313" key="3">
    <source>
        <dbReference type="Proteomes" id="UP000029264"/>
    </source>
</evidence>
<name>A0A094LM85_9GAMM</name>
<dbReference type="STRING" id="1515746.HR45_17680"/>
<feature type="transmembrane region" description="Helical" evidence="1">
    <location>
        <begin position="12"/>
        <end position="32"/>
    </location>
</feature>
<protein>
    <submittedName>
        <fullName evidence="2">Uncharacterized protein</fullName>
    </submittedName>
</protein>
<keyword evidence="1" id="KW-1133">Transmembrane helix</keyword>
<keyword evidence="1" id="KW-0812">Transmembrane</keyword>